<sequence length="75" mass="8820">MNDGQFLQVDDRPDLVRDTQSNAIVNRNRSAFESAKRRADEAQRHRDEIRNATREINSLKSEMHEIKSLLRQLVE</sequence>
<reference evidence="2" key="1">
    <citation type="submission" date="2018-05" db="EMBL/GenBank/DDBJ databases">
        <authorList>
            <person name="Lanie J.A."/>
            <person name="Ng W.-L."/>
            <person name="Kazmierczak K.M."/>
            <person name="Andrzejewski T.M."/>
            <person name="Davidsen T.M."/>
            <person name="Wayne K.J."/>
            <person name="Tettelin H."/>
            <person name="Glass J.I."/>
            <person name="Rusch D."/>
            <person name="Podicherti R."/>
            <person name="Tsui H.-C.T."/>
            <person name="Winkler M.E."/>
        </authorList>
    </citation>
    <scope>NUCLEOTIDE SEQUENCE</scope>
</reference>
<dbReference type="EMBL" id="UINC01003139">
    <property type="protein sequence ID" value="SVA03694.1"/>
    <property type="molecule type" value="Genomic_DNA"/>
</dbReference>
<protein>
    <submittedName>
        <fullName evidence="2">Uncharacterized protein</fullName>
    </submittedName>
</protein>
<gene>
    <name evidence="2" type="ORF">METZ01_LOCUS56548</name>
</gene>
<dbReference type="AlphaFoldDB" id="A0A381SJS5"/>
<evidence type="ECO:0000313" key="2">
    <source>
        <dbReference type="EMBL" id="SVA03694.1"/>
    </source>
</evidence>
<feature type="coiled-coil region" evidence="1">
    <location>
        <begin position="32"/>
        <end position="69"/>
    </location>
</feature>
<evidence type="ECO:0000256" key="1">
    <source>
        <dbReference type="SAM" id="Coils"/>
    </source>
</evidence>
<name>A0A381SJS5_9ZZZZ</name>
<proteinExistence type="predicted"/>
<keyword evidence="1" id="KW-0175">Coiled coil</keyword>
<accession>A0A381SJS5</accession>
<organism evidence="2">
    <name type="scientific">marine metagenome</name>
    <dbReference type="NCBI Taxonomy" id="408172"/>
    <lineage>
        <taxon>unclassified sequences</taxon>
        <taxon>metagenomes</taxon>
        <taxon>ecological metagenomes</taxon>
    </lineage>
</organism>